<feature type="non-terminal residue" evidence="2">
    <location>
        <position position="108"/>
    </location>
</feature>
<accession>A0AAQ4DM38</accession>
<feature type="region of interest" description="Disordered" evidence="1">
    <location>
        <begin position="1"/>
        <end position="68"/>
    </location>
</feature>
<organism evidence="2 3">
    <name type="scientific">Amblyomma americanum</name>
    <name type="common">Lone star tick</name>
    <dbReference type="NCBI Taxonomy" id="6943"/>
    <lineage>
        <taxon>Eukaryota</taxon>
        <taxon>Metazoa</taxon>
        <taxon>Ecdysozoa</taxon>
        <taxon>Arthropoda</taxon>
        <taxon>Chelicerata</taxon>
        <taxon>Arachnida</taxon>
        <taxon>Acari</taxon>
        <taxon>Parasitiformes</taxon>
        <taxon>Ixodida</taxon>
        <taxon>Ixodoidea</taxon>
        <taxon>Ixodidae</taxon>
        <taxon>Amblyomminae</taxon>
        <taxon>Amblyomma</taxon>
    </lineage>
</organism>
<evidence type="ECO:0000313" key="2">
    <source>
        <dbReference type="EMBL" id="KAK8763528.1"/>
    </source>
</evidence>
<gene>
    <name evidence="2" type="ORF">V5799_033863</name>
</gene>
<protein>
    <submittedName>
        <fullName evidence="2">Uncharacterized protein</fullName>
    </submittedName>
</protein>
<comment type="caution">
    <text evidence="2">The sequence shown here is derived from an EMBL/GenBank/DDBJ whole genome shotgun (WGS) entry which is preliminary data.</text>
</comment>
<proteinExistence type="predicted"/>
<dbReference type="AlphaFoldDB" id="A0AAQ4DM38"/>
<name>A0AAQ4DM38_AMBAM</name>
<dbReference type="Proteomes" id="UP001321473">
    <property type="component" value="Unassembled WGS sequence"/>
</dbReference>
<evidence type="ECO:0000313" key="3">
    <source>
        <dbReference type="Proteomes" id="UP001321473"/>
    </source>
</evidence>
<evidence type="ECO:0000256" key="1">
    <source>
        <dbReference type="SAM" id="MobiDB-lite"/>
    </source>
</evidence>
<keyword evidence="3" id="KW-1185">Reference proteome</keyword>
<sequence>MRAATAPGRDRPGAARLKTGFRSRSFRETSGGPVARAGRATAPPVNLEPIQAGGSKWSEEKPTAPSKEGVVAGFSVHSQLGPSTSAVTTLPPNVLDASGANTVTWSHT</sequence>
<dbReference type="EMBL" id="JARKHS020029254">
    <property type="protein sequence ID" value="KAK8763528.1"/>
    <property type="molecule type" value="Genomic_DNA"/>
</dbReference>
<reference evidence="2 3" key="1">
    <citation type="journal article" date="2023" name="Arcadia Sci">
        <title>De novo assembly of a long-read Amblyomma americanum tick genome.</title>
        <authorList>
            <person name="Chou S."/>
            <person name="Poskanzer K.E."/>
            <person name="Rollins M."/>
            <person name="Thuy-Boun P.S."/>
        </authorList>
    </citation>
    <scope>NUCLEOTIDE SEQUENCE [LARGE SCALE GENOMIC DNA]</scope>
    <source>
        <strain evidence="2">F_SG_1</strain>
        <tissue evidence="2">Salivary glands</tissue>
    </source>
</reference>